<feature type="domain" description="Methyl-accepting transducer" evidence="6">
    <location>
        <begin position="69"/>
        <end position="305"/>
    </location>
</feature>
<gene>
    <name evidence="7" type="ORF">VVD49_09350</name>
</gene>
<organism evidence="7 8">
    <name type="scientific">Uliginosibacterium silvisoli</name>
    <dbReference type="NCBI Taxonomy" id="3114758"/>
    <lineage>
        <taxon>Bacteria</taxon>
        <taxon>Pseudomonadati</taxon>
        <taxon>Pseudomonadota</taxon>
        <taxon>Betaproteobacteria</taxon>
        <taxon>Rhodocyclales</taxon>
        <taxon>Zoogloeaceae</taxon>
        <taxon>Uliginosibacterium</taxon>
    </lineage>
</organism>
<dbReference type="RefSeq" id="WP_327598873.1">
    <property type="nucleotide sequence ID" value="NZ_JAYXHS010000001.1"/>
</dbReference>
<accession>A0ABU6K1W9</accession>
<dbReference type="SUPFAM" id="SSF58104">
    <property type="entry name" value="Methyl-accepting chemotaxis protein (MCP) signaling domain"/>
    <property type="match status" value="1"/>
</dbReference>
<dbReference type="Proteomes" id="UP001331561">
    <property type="component" value="Unassembled WGS sequence"/>
</dbReference>
<keyword evidence="4" id="KW-0175">Coiled coil</keyword>
<evidence type="ECO:0000256" key="4">
    <source>
        <dbReference type="SAM" id="Coils"/>
    </source>
</evidence>
<dbReference type="InterPro" id="IPR004090">
    <property type="entry name" value="Chemotax_Me-accpt_rcpt"/>
</dbReference>
<evidence type="ECO:0000256" key="5">
    <source>
        <dbReference type="SAM" id="MobiDB-lite"/>
    </source>
</evidence>
<evidence type="ECO:0000313" key="8">
    <source>
        <dbReference type="Proteomes" id="UP001331561"/>
    </source>
</evidence>
<dbReference type="PRINTS" id="PR00260">
    <property type="entry name" value="CHEMTRNSDUCR"/>
</dbReference>
<protein>
    <submittedName>
        <fullName evidence="7">Methyl-accepting chemotaxis protein</fullName>
    </submittedName>
</protein>
<evidence type="ECO:0000256" key="1">
    <source>
        <dbReference type="ARBA" id="ARBA00023224"/>
    </source>
</evidence>
<comment type="similarity">
    <text evidence="2">Belongs to the methyl-accepting chemotaxis (MCP) protein family.</text>
</comment>
<evidence type="ECO:0000256" key="2">
    <source>
        <dbReference type="ARBA" id="ARBA00029447"/>
    </source>
</evidence>
<feature type="coiled-coil region" evidence="4">
    <location>
        <begin position="269"/>
        <end position="303"/>
    </location>
</feature>
<feature type="region of interest" description="Disordered" evidence="5">
    <location>
        <begin position="355"/>
        <end position="380"/>
    </location>
</feature>
<dbReference type="Pfam" id="PF00015">
    <property type="entry name" value="MCPsignal"/>
    <property type="match status" value="1"/>
</dbReference>
<reference evidence="7 8" key="1">
    <citation type="submission" date="2024-01" db="EMBL/GenBank/DDBJ databases">
        <title>Uliginosibacterium soil sp. nov.</title>
        <authorList>
            <person name="Lv Y."/>
        </authorList>
    </citation>
    <scope>NUCLEOTIDE SEQUENCE [LARGE SCALE GENOMIC DNA]</scope>
    <source>
        <strain evidence="7 8">H3</strain>
    </source>
</reference>
<sequence>MKNSRYLLIAIGAINLVLAAVIASNIWIGLVCGAAAFAALFWVGQTLPKDSPTIEIKPQGLSFREPTPAAAQNANINGLVSEVVPLWNRHVTLAQGQVKEAIESLAQRFASLAQRLSSSSAADKRGGDSTALQTIREAEEGLRGIIDTLNSTQDFRSALVNEVAGVASHTDDLRKMAEEVANIAKQTNLLALNAAIEAARAGESGRGFAVVADEVRKLSTQSGETGKRIHDTVNTVSEAIAQALQLSEQFASREATAIGSSRQTAETIISNFNATAQSLNQSLQAMQDERHEVEADVSEVLVNLQFQDRVHQILDHVLSDMDRLSATAKTLNTTPGTPAPNTQDWLATLSRSYTMHEQRQQHAGDASTSAKPAGGGITFF</sequence>
<comment type="caution">
    <text evidence="7">The sequence shown here is derived from an EMBL/GenBank/DDBJ whole genome shotgun (WGS) entry which is preliminary data.</text>
</comment>
<proteinExistence type="inferred from homology"/>
<dbReference type="SMART" id="SM00283">
    <property type="entry name" value="MA"/>
    <property type="match status" value="1"/>
</dbReference>
<evidence type="ECO:0000313" key="7">
    <source>
        <dbReference type="EMBL" id="MEC5385929.1"/>
    </source>
</evidence>
<dbReference type="InterPro" id="IPR004089">
    <property type="entry name" value="MCPsignal_dom"/>
</dbReference>
<dbReference type="PROSITE" id="PS50111">
    <property type="entry name" value="CHEMOTAXIS_TRANSDUC_2"/>
    <property type="match status" value="1"/>
</dbReference>
<evidence type="ECO:0000259" key="6">
    <source>
        <dbReference type="PROSITE" id="PS50111"/>
    </source>
</evidence>
<evidence type="ECO:0000256" key="3">
    <source>
        <dbReference type="PROSITE-ProRule" id="PRU00284"/>
    </source>
</evidence>
<keyword evidence="1 3" id="KW-0807">Transducer</keyword>
<dbReference type="PANTHER" id="PTHR32089">
    <property type="entry name" value="METHYL-ACCEPTING CHEMOTAXIS PROTEIN MCPB"/>
    <property type="match status" value="1"/>
</dbReference>
<name>A0ABU6K1W9_9RHOO</name>
<keyword evidence="8" id="KW-1185">Reference proteome</keyword>
<dbReference type="EMBL" id="JAYXHS010000001">
    <property type="protein sequence ID" value="MEC5385929.1"/>
    <property type="molecule type" value="Genomic_DNA"/>
</dbReference>
<dbReference type="PANTHER" id="PTHR32089:SF114">
    <property type="entry name" value="METHYL-ACCEPTING CHEMOTAXIS PROTEIN MCPB"/>
    <property type="match status" value="1"/>
</dbReference>
<dbReference type="Gene3D" id="1.10.287.950">
    <property type="entry name" value="Methyl-accepting chemotaxis protein"/>
    <property type="match status" value="1"/>
</dbReference>